<dbReference type="PANTHER" id="PTHR35889:SF3">
    <property type="entry name" value="F-BOX DOMAIN-CONTAINING PROTEIN"/>
    <property type="match status" value="1"/>
</dbReference>
<reference evidence="2 3" key="2">
    <citation type="journal article" date="2011" name="Stand. Genomic Sci.">
        <title>Complete genome sequence of Isosphaera pallida type strain (IS1B).</title>
        <authorList>
            <consortium name="US DOE Joint Genome Institute (JGI-PGF)"/>
            <person name="Goker M."/>
            <person name="Cleland D."/>
            <person name="Saunders E."/>
            <person name="Lapidus A."/>
            <person name="Nolan M."/>
            <person name="Lucas S."/>
            <person name="Hammon N."/>
            <person name="Deshpande S."/>
            <person name="Cheng J.F."/>
            <person name="Tapia R."/>
            <person name="Han C."/>
            <person name="Goodwin L."/>
            <person name="Pitluck S."/>
            <person name="Liolios K."/>
            <person name="Pagani I."/>
            <person name="Ivanova N."/>
            <person name="Mavromatis K."/>
            <person name="Pati A."/>
            <person name="Chen A."/>
            <person name="Palaniappan K."/>
            <person name="Land M."/>
            <person name="Hauser L."/>
            <person name="Chang Y.J."/>
            <person name="Jeffries C.D."/>
            <person name="Detter J.C."/>
            <person name="Beck B."/>
            <person name="Woyke T."/>
            <person name="Bristow J."/>
            <person name="Eisen J.A."/>
            <person name="Markowitz V."/>
            <person name="Hugenholtz P."/>
            <person name="Kyrpides N.C."/>
            <person name="Klenk H.P."/>
        </authorList>
    </citation>
    <scope>NUCLEOTIDE SEQUENCE [LARGE SCALE GENOMIC DNA]</scope>
    <source>
        <strain evidence="3">ATCC 43644 / DSM 9630 / IS1B</strain>
    </source>
</reference>
<feature type="domain" description="BIG2" evidence="1">
    <location>
        <begin position="47"/>
        <end position="136"/>
    </location>
</feature>
<organism evidence="2 3">
    <name type="scientific">Isosphaera pallida (strain ATCC 43644 / DSM 9630 / IS1B)</name>
    <dbReference type="NCBI Taxonomy" id="575540"/>
    <lineage>
        <taxon>Bacteria</taxon>
        <taxon>Pseudomonadati</taxon>
        <taxon>Planctomycetota</taxon>
        <taxon>Planctomycetia</taxon>
        <taxon>Isosphaerales</taxon>
        <taxon>Isosphaeraceae</taxon>
        <taxon>Isosphaera</taxon>
    </lineage>
</organism>
<dbReference type="STRING" id="575540.Isop_2524"/>
<gene>
    <name evidence="2" type="ordered locus">Isop_2524</name>
</gene>
<dbReference type="KEGG" id="ipa:Isop_2524"/>
<accession>E8QYA1</accession>
<reference key="1">
    <citation type="submission" date="2010-11" db="EMBL/GenBank/DDBJ databases">
        <title>The complete sequence of chromosome of Isophaera pallida ATCC 43644.</title>
        <authorList>
            <consortium name="US DOE Joint Genome Institute (JGI-PGF)"/>
            <person name="Lucas S."/>
            <person name="Copeland A."/>
            <person name="Lapidus A."/>
            <person name="Bruce D."/>
            <person name="Goodwin L."/>
            <person name="Pitluck S."/>
            <person name="Kyrpides N."/>
            <person name="Mavromatis K."/>
            <person name="Pagani I."/>
            <person name="Ivanova N."/>
            <person name="Saunders E."/>
            <person name="Brettin T."/>
            <person name="Detter J.C."/>
            <person name="Han C."/>
            <person name="Tapia R."/>
            <person name="Land M."/>
            <person name="Hauser L."/>
            <person name="Markowitz V."/>
            <person name="Cheng J.-F."/>
            <person name="Hugenholtz P."/>
            <person name="Woyke T."/>
            <person name="Wu D."/>
            <person name="Eisen J.A."/>
        </authorList>
    </citation>
    <scope>NUCLEOTIDE SEQUENCE</scope>
    <source>
        <strain>ATCC 43644</strain>
    </source>
</reference>
<evidence type="ECO:0000313" key="3">
    <source>
        <dbReference type="Proteomes" id="UP000008631"/>
    </source>
</evidence>
<dbReference type="Gene3D" id="2.60.40.1080">
    <property type="match status" value="2"/>
</dbReference>
<dbReference type="SUPFAM" id="SSF49373">
    <property type="entry name" value="Invasin/intimin cell-adhesion fragments"/>
    <property type="match status" value="1"/>
</dbReference>
<sequence length="842" mass="92807">MPNFPRFLTLACPMRFDWARLSFSLRSAWLFLLATLGWSDLTFAESPERSLVIVPATIELYGPESLQRVLVGEWETTSAGSGEGIWVADLTDHAGFEIADPAVASVNQRGVVTPQSEGRTTLTARVGDRVATAVITVRGFQDRRPWSFSNQVQPILTKAGCNMGACHGSEAGKNGFKLTLRGYDPWIDHDVLTRQANGRRIDRAAPSHSLLLLKATGTLDHGGGPRIDPDSRDFRILAEWIAQGAQGPSTEDPLVESIQIQPRRVRLAPGQTQRFLALATYSDGRTLDVTHWTKFAVADESVAAIEEATGVAKVQGQGETAVTAWFASRVARATVSSPYQPAVAPEVYARAPRANRIDDLNLATLQRLNIPPAARASDAAFARRVHLDAVGKLPSPERLAAYLNDSRPDKRERLVDELLASPAYVDRWAYRWSDLLLVSSHKLPRPAVIAFDRFVREAVAHNLPWDEFARRILTARGSTLERGEGNYFVIHRDPIDLTETTAQAFLGLSLTCARCHNHPLEKWTQDQYYGMANLFARVKLKDGTQPGDVIVVAAREGGVPHPRTGIAPAPQPLDGPALDPNHPGDPRAAFVEWLVDPANPAFARSTVNRVWATLFGRGLVHPEDDLRATNPPSDEDLFEYLVADFIAHGYDVRRLIRTILVSETYARSSEPAPGDHSDPRFLARYPARRLAAEVLLDVLSQTLDVPTAFPGQLPGLTALQLPDTKVESRFLTAFGRPERLTTCSCERSDEPSIAQALHLANGSTLNDKLRAQGNAVERWAAIENDDALLERLFLTTVCRSPRPEERAVILPQLAGTTGEARRHLVEDLAWAILTSKEFLFNH</sequence>
<dbReference type="AlphaFoldDB" id="E8QYA1"/>
<dbReference type="InParanoid" id="E8QYA1"/>
<dbReference type="Pfam" id="PF02368">
    <property type="entry name" value="Big_2"/>
    <property type="match status" value="1"/>
</dbReference>
<dbReference type="InterPro" id="IPR008964">
    <property type="entry name" value="Invasin/intimin_cell_adhesion"/>
</dbReference>
<evidence type="ECO:0000313" key="2">
    <source>
        <dbReference type="EMBL" id="ADV63096.1"/>
    </source>
</evidence>
<name>E8QYA1_ISOPI</name>
<dbReference type="Pfam" id="PF07583">
    <property type="entry name" value="PSCyt2"/>
    <property type="match status" value="1"/>
</dbReference>
<dbReference type="Proteomes" id="UP000008631">
    <property type="component" value="Chromosome"/>
</dbReference>
<feature type="domain" description="BIG2" evidence="1">
    <location>
        <begin position="254"/>
        <end position="336"/>
    </location>
</feature>
<dbReference type="RefSeq" id="WP_013565384.1">
    <property type="nucleotide sequence ID" value="NC_014962.1"/>
</dbReference>
<dbReference type="InterPro" id="IPR011444">
    <property type="entry name" value="DUF1549"/>
</dbReference>
<dbReference type="InterPro" id="IPR022655">
    <property type="entry name" value="DUF1553"/>
</dbReference>
<dbReference type="HOGENOM" id="CLU_005632_0_0_0"/>
<keyword evidence="3" id="KW-1185">Reference proteome</keyword>
<dbReference type="SMART" id="SM00635">
    <property type="entry name" value="BID_2"/>
    <property type="match status" value="2"/>
</dbReference>
<dbReference type="EMBL" id="CP002353">
    <property type="protein sequence ID" value="ADV63096.1"/>
    <property type="molecule type" value="Genomic_DNA"/>
</dbReference>
<proteinExistence type="predicted"/>
<dbReference type="InterPro" id="IPR003343">
    <property type="entry name" value="Big_2"/>
</dbReference>
<dbReference type="eggNOG" id="COG5492">
    <property type="taxonomic scope" value="Bacteria"/>
</dbReference>
<protein>
    <recommendedName>
        <fullName evidence="1">BIG2 domain-containing protein</fullName>
    </recommendedName>
</protein>
<dbReference type="PANTHER" id="PTHR35889">
    <property type="entry name" value="CYCLOINULO-OLIGOSACCHARIDE FRUCTANOTRANSFERASE-RELATED"/>
    <property type="match status" value="1"/>
</dbReference>
<evidence type="ECO:0000259" key="1">
    <source>
        <dbReference type="SMART" id="SM00635"/>
    </source>
</evidence>
<dbReference type="Pfam" id="PF07587">
    <property type="entry name" value="PSD1"/>
    <property type="match status" value="2"/>
</dbReference>